<dbReference type="KEGG" id="eff:skT53_18440"/>
<organism evidence="1 2">
    <name type="scientific">Effusibacillus dendaii</name>
    <dbReference type="NCBI Taxonomy" id="2743772"/>
    <lineage>
        <taxon>Bacteria</taxon>
        <taxon>Bacillati</taxon>
        <taxon>Bacillota</taxon>
        <taxon>Bacilli</taxon>
        <taxon>Bacillales</taxon>
        <taxon>Alicyclobacillaceae</taxon>
        <taxon>Effusibacillus</taxon>
    </lineage>
</organism>
<reference evidence="1 2" key="1">
    <citation type="submission" date="2020-08" db="EMBL/GenBank/DDBJ databases">
        <title>Complete Genome Sequence of Effusibacillus dendaii Strain skT53, Isolated from Farmland soil.</title>
        <authorList>
            <person name="Konishi T."/>
            <person name="Kawasaki H."/>
        </authorList>
    </citation>
    <scope>NUCLEOTIDE SEQUENCE [LARGE SCALE GENOMIC DNA]</scope>
    <source>
        <strain evidence="2">skT53</strain>
    </source>
</reference>
<name>A0A7I8DD38_9BACL</name>
<sequence>MEDHQSLYYKLDLVARYDIRGIGIWRLGLEDAPFRDTIANWQK</sequence>
<dbReference type="SUPFAM" id="SSF51445">
    <property type="entry name" value="(Trans)glycosidases"/>
    <property type="match status" value="1"/>
</dbReference>
<evidence type="ECO:0008006" key="3">
    <source>
        <dbReference type="Google" id="ProtNLM"/>
    </source>
</evidence>
<dbReference type="InterPro" id="IPR017853">
    <property type="entry name" value="GH"/>
</dbReference>
<keyword evidence="2" id="KW-1185">Reference proteome</keyword>
<dbReference type="Gene3D" id="3.20.20.80">
    <property type="entry name" value="Glycosidases"/>
    <property type="match status" value="1"/>
</dbReference>
<protein>
    <recommendedName>
        <fullName evidence="3">GH18 domain-containing protein</fullName>
    </recommendedName>
</protein>
<gene>
    <name evidence="1" type="ORF">skT53_18440</name>
</gene>
<proteinExistence type="predicted"/>
<evidence type="ECO:0000313" key="2">
    <source>
        <dbReference type="Proteomes" id="UP000593802"/>
    </source>
</evidence>
<dbReference type="Proteomes" id="UP000593802">
    <property type="component" value="Chromosome"/>
</dbReference>
<accession>A0A7I8DD38</accession>
<dbReference type="RefSeq" id="WP_200756296.1">
    <property type="nucleotide sequence ID" value="NZ_AP023366.1"/>
</dbReference>
<dbReference type="AlphaFoldDB" id="A0A7I8DD38"/>
<dbReference type="EMBL" id="AP023366">
    <property type="protein sequence ID" value="BCJ86859.1"/>
    <property type="molecule type" value="Genomic_DNA"/>
</dbReference>
<evidence type="ECO:0000313" key="1">
    <source>
        <dbReference type="EMBL" id="BCJ86859.1"/>
    </source>
</evidence>